<keyword evidence="9 12" id="KW-0472">Membrane</keyword>
<dbReference type="OrthoDB" id="5241540at2"/>
<feature type="transmembrane region" description="Helical" evidence="12">
    <location>
        <begin position="142"/>
        <end position="164"/>
    </location>
</feature>
<keyword evidence="10" id="KW-1015">Disulfide bond</keyword>
<sequence>MDVVTASSQSSTAGLRRFVTGETALRRWAIASLVANAVLVITGGVVRLTGSGLGCPTWPRCTEDSYVNHPALGIHGVIEFGNRTLTFVLIIVAVLTWITAMRARLDGQPRRGVRRVATVMALGIPAQGVIGGITVLTKLNPFVVALHFLLSMVLVALGVWLVRAAYRLPRQQVRPAANVVVWFTFVAMWIGVWLGTMTTGSGPNAGDLEARRTGWDILTVAHLHANAIYVTIAGTLVLLWLVRSRAVVLLLLVELVQAGIGVTQYNLGLPIGLVAAHLFGAALSIAAVSNLRFATVARSS</sequence>
<accession>F5XQF7</accession>
<dbReference type="RefSeq" id="WP_013862340.1">
    <property type="nucleotide sequence ID" value="NC_015635.1"/>
</dbReference>
<evidence type="ECO:0000256" key="12">
    <source>
        <dbReference type="SAM" id="Phobius"/>
    </source>
</evidence>
<evidence type="ECO:0000256" key="11">
    <source>
        <dbReference type="ARBA" id="ARBA00023444"/>
    </source>
</evidence>
<feature type="transmembrane region" description="Helical" evidence="12">
    <location>
        <begin position="85"/>
        <end position="105"/>
    </location>
</feature>
<keyword evidence="2" id="KW-1003">Cell membrane</keyword>
<evidence type="ECO:0000256" key="7">
    <source>
        <dbReference type="ARBA" id="ARBA00023004"/>
    </source>
</evidence>
<dbReference type="PANTHER" id="PTHR35457:SF1">
    <property type="entry name" value="HEME A SYNTHASE"/>
    <property type="match status" value="1"/>
</dbReference>
<feature type="transmembrane region" description="Helical" evidence="12">
    <location>
        <begin position="176"/>
        <end position="197"/>
    </location>
</feature>
<protein>
    <submittedName>
        <fullName evidence="13">Putative cytochrome oxidase assembly protein</fullName>
    </submittedName>
</protein>
<keyword evidence="8" id="KW-0350">Heme biosynthesis</keyword>
<evidence type="ECO:0000256" key="1">
    <source>
        <dbReference type="ARBA" id="ARBA00004141"/>
    </source>
</evidence>
<evidence type="ECO:0000256" key="5">
    <source>
        <dbReference type="ARBA" id="ARBA00022989"/>
    </source>
</evidence>
<evidence type="ECO:0000256" key="2">
    <source>
        <dbReference type="ARBA" id="ARBA00022475"/>
    </source>
</evidence>
<evidence type="ECO:0000313" key="14">
    <source>
        <dbReference type="Proteomes" id="UP000007947"/>
    </source>
</evidence>
<dbReference type="HOGENOM" id="CLU_060266_1_0_11"/>
<dbReference type="EMBL" id="AP012204">
    <property type="protein sequence ID" value="BAK34457.1"/>
    <property type="molecule type" value="Genomic_DNA"/>
</dbReference>
<dbReference type="AlphaFoldDB" id="F5XQF7"/>
<keyword evidence="3 12" id="KW-0812">Transmembrane</keyword>
<evidence type="ECO:0000256" key="8">
    <source>
        <dbReference type="ARBA" id="ARBA00023133"/>
    </source>
</evidence>
<dbReference type="GO" id="GO:0016491">
    <property type="term" value="F:oxidoreductase activity"/>
    <property type="evidence" value="ECO:0007669"/>
    <property type="project" value="UniProtKB-KW"/>
</dbReference>
<dbReference type="Pfam" id="PF02628">
    <property type="entry name" value="COX15-CtaA"/>
    <property type="match status" value="2"/>
</dbReference>
<evidence type="ECO:0000256" key="10">
    <source>
        <dbReference type="ARBA" id="ARBA00023157"/>
    </source>
</evidence>
<dbReference type="PANTHER" id="PTHR35457">
    <property type="entry name" value="HEME A SYNTHASE"/>
    <property type="match status" value="1"/>
</dbReference>
<feature type="transmembrane region" description="Helical" evidence="12">
    <location>
        <begin position="117"/>
        <end position="136"/>
    </location>
</feature>
<comment type="subcellular location">
    <subcellularLocation>
        <location evidence="1">Membrane</location>
        <topology evidence="1">Multi-pass membrane protein</topology>
    </subcellularLocation>
</comment>
<gene>
    <name evidence="13" type="ordered locus">MLP_14430</name>
</gene>
<name>F5XQF7_MICPN</name>
<dbReference type="STRING" id="1032480.MLP_14430"/>
<keyword evidence="5 12" id="KW-1133">Transmembrane helix</keyword>
<dbReference type="InterPro" id="IPR050450">
    <property type="entry name" value="COX15/CtaA_HemeA_synthase"/>
</dbReference>
<evidence type="ECO:0000256" key="6">
    <source>
        <dbReference type="ARBA" id="ARBA00023002"/>
    </source>
</evidence>
<keyword evidence="7" id="KW-0408">Iron</keyword>
<feature type="transmembrane region" description="Helical" evidence="12">
    <location>
        <begin position="217"/>
        <end position="240"/>
    </location>
</feature>
<feature type="transmembrane region" description="Helical" evidence="12">
    <location>
        <begin position="25"/>
        <end position="46"/>
    </location>
</feature>
<evidence type="ECO:0000256" key="4">
    <source>
        <dbReference type="ARBA" id="ARBA00022723"/>
    </source>
</evidence>
<dbReference type="Proteomes" id="UP000007947">
    <property type="component" value="Chromosome"/>
</dbReference>
<dbReference type="GO" id="GO:0016020">
    <property type="term" value="C:membrane"/>
    <property type="evidence" value="ECO:0007669"/>
    <property type="project" value="UniProtKB-SubCell"/>
</dbReference>
<keyword evidence="4" id="KW-0479">Metal-binding</keyword>
<evidence type="ECO:0000256" key="3">
    <source>
        <dbReference type="ARBA" id="ARBA00022692"/>
    </source>
</evidence>
<organism evidence="13 14">
    <name type="scientific">Microlunatus phosphovorus (strain ATCC 700054 / DSM 10555 / JCM 9379 / NBRC 101784 / NCIMB 13414 / VKM Ac-1990 / NM-1)</name>
    <dbReference type="NCBI Taxonomy" id="1032480"/>
    <lineage>
        <taxon>Bacteria</taxon>
        <taxon>Bacillati</taxon>
        <taxon>Actinomycetota</taxon>
        <taxon>Actinomycetes</taxon>
        <taxon>Propionibacteriales</taxon>
        <taxon>Propionibacteriaceae</taxon>
        <taxon>Microlunatus</taxon>
    </lineage>
</organism>
<dbReference type="eggNOG" id="COG1612">
    <property type="taxonomic scope" value="Bacteria"/>
</dbReference>
<dbReference type="InterPro" id="IPR003780">
    <property type="entry name" value="COX15/CtaA_fam"/>
</dbReference>
<comment type="pathway">
    <text evidence="11">Porphyrin-containing compound metabolism.</text>
</comment>
<feature type="transmembrane region" description="Helical" evidence="12">
    <location>
        <begin position="247"/>
        <end position="265"/>
    </location>
</feature>
<feature type="transmembrane region" description="Helical" evidence="12">
    <location>
        <begin position="271"/>
        <end position="291"/>
    </location>
</feature>
<reference evidence="13 14" key="1">
    <citation type="submission" date="2011-05" db="EMBL/GenBank/DDBJ databases">
        <title>Whole genome sequence of Microlunatus phosphovorus NM-1.</title>
        <authorList>
            <person name="Hosoyama A."/>
            <person name="Sasaki K."/>
            <person name="Harada T."/>
            <person name="Igarashi R."/>
            <person name="Kawakoshi A."/>
            <person name="Sasagawa M."/>
            <person name="Fukada J."/>
            <person name="Nakamura S."/>
            <person name="Katano Y."/>
            <person name="Hanada S."/>
            <person name="Kamagata Y."/>
            <person name="Nakamura N."/>
            <person name="Yamazaki S."/>
            <person name="Fujita N."/>
        </authorList>
    </citation>
    <scope>NUCLEOTIDE SEQUENCE [LARGE SCALE GENOMIC DNA]</scope>
    <source>
        <strain evidence="14">ATCC 700054 / DSM 10555 / JCM 9379 / NBRC 101784 / NCIMB 13414 / VKM Ac-1990 / NM-1</strain>
    </source>
</reference>
<keyword evidence="6" id="KW-0560">Oxidoreductase</keyword>
<dbReference type="GO" id="GO:0046872">
    <property type="term" value="F:metal ion binding"/>
    <property type="evidence" value="ECO:0007669"/>
    <property type="project" value="UniProtKB-KW"/>
</dbReference>
<keyword evidence="14" id="KW-1185">Reference proteome</keyword>
<proteinExistence type="predicted"/>
<evidence type="ECO:0000313" key="13">
    <source>
        <dbReference type="EMBL" id="BAK34457.1"/>
    </source>
</evidence>
<evidence type="ECO:0000256" key="9">
    <source>
        <dbReference type="ARBA" id="ARBA00023136"/>
    </source>
</evidence>
<dbReference type="GO" id="GO:0006784">
    <property type="term" value="P:heme A biosynthetic process"/>
    <property type="evidence" value="ECO:0007669"/>
    <property type="project" value="InterPro"/>
</dbReference>
<dbReference type="KEGG" id="mph:MLP_14430"/>